<dbReference type="Pfam" id="PF11575">
    <property type="entry name" value="FhuF_C"/>
    <property type="match status" value="1"/>
</dbReference>
<feature type="domain" description="Ferric siderophore reductase C-terminal" evidence="1">
    <location>
        <begin position="230"/>
        <end position="251"/>
    </location>
</feature>
<proteinExistence type="predicted"/>
<dbReference type="Proteomes" id="UP000634529">
    <property type="component" value="Unassembled WGS sequence"/>
</dbReference>
<keyword evidence="3" id="KW-1185">Reference proteome</keyword>
<reference evidence="2 3" key="1">
    <citation type="submission" date="2020-09" db="EMBL/GenBank/DDBJ databases">
        <title>Paenibacillus sp. CAU 1523 isolated from sand of Haeundae Beach.</title>
        <authorList>
            <person name="Kim W."/>
        </authorList>
    </citation>
    <scope>NUCLEOTIDE SEQUENCE [LARGE SCALE GENOMIC DNA]</scope>
    <source>
        <strain evidence="2 3">CAU 1523</strain>
    </source>
</reference>
<evidence type="ECO:0000313" key="2">
    <source>
        <dbReference type="EMBL" id="MBD8499235.1"/>
    </source>
</evidence>
<dbReference type="InterPro" id="IPR024726">
    <property type="entry name" value="FhuF_C"/>
</dbReference>
<protein>
    <submittedName>
        <fullName evidence="2">(2Fe-2S)-binding protein</fullName>
    </submittedName>
</protein>
<accession>A0ABR9B1B1</accession>
<dbReference type="RefSeq" id="WP_192025579.1">
    <property type="nucleotide sequence ID" value="NZ_JACYTN010000009.1"/>
</dbReference>
<name>A0ABR9B1B1_9BACL</name>
<organism evidence="2 3">
    <name type="scientific">Paenibacillus arenosi</name>
    <dbReference type="NCBI Taxonomy" id="2774142"/>
    <lineage>
        <taxon>Bacteria</taxon>
        <taxon>Bacillati</taxon>
        <taxon>Bacillota</taxon>
        <taxon>Bacilli</taxon>
        <taxon>Bacillales</taxon>
        <taxon>Paenibacillaceae</taxon>
        <taxon>Paenibacillus</taxon>
    </lineage>
</organism>
<comment type="caution">
    <text evidence="2">The sequence shown here is derived from an EMBL/GenBank/DDBJ whole genome shotgun (WGS) entry which is preliminary data.</text>
</comment>
<sequence length="259" mass="29930">MAVQFTPDELEMLTTKYRFTMEESSDEIYSIRALDFLDKDTNIAYFEKVASIYESTSEVVTVSLFAKRYACLGIASGLYAMSMYNKSMDFALENCHMESIFHGEAWLPCVRLTNSEVSQPEVGSRNEWRDRVIQNIFADNIARVWDSFAKSVKISKSVLWENTAIYVYWLYENQFGEGASACQQSQLLEDYQYLVEQAPAHLFGETRNPLKKFNSPKKVTTASETPLRIRKTCCYYYQVSDDNEYCPTCPKIKHEFVSV</sequence>
<dbReference type="EMBL" id="JACYTN010000009">
    <property type="protein sequence ID" value="MBD8499235.1"/>
    <property type="molecule type" value="Genomic_DNA"/>
</dbReference>
<evidence type="ECO:0000259" key="1">
    <source>
        <dbReference type="Pfam" id="PF11575"/>
    </source>
</evidence>
<gene>
    <name evidence="2" type="ORF">IFO66_13130</name>
</gene>
<evidence type="ECO:0000313" key="3">
    <source>
        <dbReference type="Proteomes" id="UP000634529"/>
    </source>
</evidence>